<keyword evidence="1" id="KW-1133">Transmembrane helix</keyword>
<organism evidence="2 3">
    <name type="scientific">Flavobacterium frigoritolerans</name>
    <dbReference type="NCBI Taxonomy" id="2987686"/>
    <lineage>
        <taxon>Bacteria</taxon>
        <taxon>Pseudomonadati</taxon>
        <taxon>Bacteroidota</taxon>
        <taxon>Flavobacteriia</taxon>
        <taxon>Flavobacteriales</taxon>
        <taxon>Flavobacteriaceae</taxon>
        <taxon>Flavobacterium</taxon>
    </lineage>
</organism>
<feature type="transmembrane region" description="Helical" evidence="1">
    <location>
        <begin position="12"/>
        <end position="28"/>
    </location>
</feature>
<gene>
    <name evidence="2" type="ORF">OIU80_17855</name>
</gene>
<evidence type="ECO:0000313" key="3">
    <source>
        <dbReference type="Proteomes" id="UP001151133"/>
    </source>
</evidence>
<reference evidence="2" key="1">
    <citation type="submission" date="2022-10" db="EMBL/GenBank/DDBJ databases">
        <title>Two novel species of Flavobacterium.</title>
        <authorList>
            <person name="Liu Q."/>
            <person name="Xin Y.-H."/>
        </authorList>
    </citation>
    <scope>NUCLEOTIDE SEQUENCE</scope>
    <source>
        <strain evidence="2">LS1R47</strain>
    </source>
</reference>
<feature type="transmembrane region" description="Helical" evidence="1">
    <location>
        <begin position="126"/>
        <end position="154"/>
    </location>
</feature>
<sequence>MKKILENYTQNFSIILIVIYSIGCAYLYNYYSCFNIQIEYFISLTDIVFFTLKIIILLLFFYLFIEILLRILAYSILLISYCIWYHKKILRIRKNMTDKVLRRKKINNVFNVFDVIISKEIEKTSFVLCIVVCILFAYYIDEYLIIFSIVAPYLLTKFFIPQLLDKEKRKKITYFYPILVITLIIVSGIWGYKDGDAVKKSPRINQLEYATNNKIYTSKNLPIILIGQTSSYIFIYNKNNRETTVLSKDKLDYIKIEDPAVNEEKVKRNTKIDKKI</sequence>
<evidence type="ECO:0000256" key="1">
    <source>
        <dbReference type="SAM" id="Phobius"/>
    </source>
</evidence>
<evidence type="ECO:0000313" key="2">
    <source>
        <dbReference type="EMBL" id="MCV9934151.1"/>
    </source>
</evidence>
<accession>A0A9X3C9N1</accession>
<keyword evidence="1" id="KW-0472">Membrane</keyword>
<dbReference type="Proteomes" id="UP001151133">
    <property type="component" value="Unassembled WGS sequence"/>
</dbReference>
<dbReference type="EMBL" id="JAOZEV010000018">
    <property type="protein sequence ID" value="MCV9934151.1"/>
    <property type="molecule type" value="Genomic_DNA"/>
</dbReference>
<feature type="transmembrane region" description="Helical" evidence="1">
    <location>
        <begin position="40"/>
        <end position="61"/>
    </location>
</feature>
<name>A0A9X3C9N1_9FLAO</name>
<keyword evidence="1" id="KW-0812">Transmembrane</keyword>
<keyword evidence="3" id="KW-1185">Reference proteome</keyword>
<feature type="transmembrane region" description="Helical" evidence="1">
    <location>
        <begin position="174"/>
        <end position="192"/>
    </location>
</feature>
<protein>
    <submittedName>
        <fullName evidence="2">Uncharacterized protein</fullName>
    </submittedName>
</protein>
<feature type="transmembrane region" description="Helical" evidence="1">
    <location>
        <begin position="67"/>
        <end position="86"/>
    </location>
</feature>
<comment type="caution">
    <text evidence="2">The sequence shown here is derived from an EMBL/GenBank/DDBJ whole genome shotgun (WGS) entry which is preliminary data.</text>
</comment>
<proteinExistence type="predicted"/>
<dbReference type="RefSeq" id="WP_264288342.1">
    <property type="nucleotide sequence ID" value="NZ_JAOZEV010000018.1"/>
</dbReference>
<dbReference type="AlphaFoldDB" id="A0A9X3C9N1"/>